<dbReference type="Gene3D" id="1.10.1760.20">
    <property type="match status" value="1"/>
</dbReference>
<evidence type="ECO:0000313" key="3">
    <source>
        <dbReference type="Proteomes" id="UP000501451"/>
    </source>
</evidence>
<reference evidence="2 3" key="1">
    <citation type="journal article" date="2017" name="Int. J. Syst. Evol. Microbiol.">
        <title>Jeotgalibaca porci sp. nov. and Jeotgalibaca arthritidis sp. nov., isolated from pigs, and emended description of the genus Jeotgalibaca.</title>
        <authorList>
            <person name="Zamora L."/>
            <person name="Perez-Sancho M."/>
            <person name="Dominguez L."/>
            <person name="Fernandez-Garayzabal J.F."/>
            <person name="Vela A.I."/>
        </authorList>
    </citation>
    <scope>NUCLEOTIDE SEQUENCE [LARGE SCALE GENOMIC DNA]</scope>
    <source>
        <strain evidence="2 3">CECT 9157</strain>
    </source>
</reference>
<dbReference type="PANTHER" id="PTHR40044">
    <property type="entry name" value="INTEGRAL MEMBRANE PROTEIN-RELATED"/>
    <property type="match status" value="1"/>
</dbReference>
<dbReference type="InterPro" id="IPR010387">
    <property type="entry name" value="QueT"/>
</dbReference>
<dbReference type="PIRSF" id="PIRSF031501">
    <property type="entry name" value="QueT"/>
    <property type="match status" value="1"/>
</dbReference>
<evidence type="ECO:0000313" key="2">
    <source>
        <dbReference type="EMBL" id="QII81749.1"/>
    </source>
</evidence>
<feature type="transmembrane region" description="Helical" evidence="1">
    <location>
        <begin position="49"/>
        <end position="67"/>
    </location>
</feature>
<dbReference type="KEGG" id="jar:G7057_04180"/>
<gene>
    <name evidence="2" type="ORF">G7057_04180</name>
</gene>
<accession>A0A6G7K8Z9</accession>
<feature type="transmembrane region" description="Helical" evidence="1">
    <location>
        <begin position="102"/>
        <end position="122"/>
    </location>
</feature>
<dbReference type="Pfam" id="PF06177">
    <property type="entry name" value="QueT"/>
    <property type="match status" value="1"/>
</dbReference>
<keyword evidence="1" id="KW-0472">Membrane</keyword>
<name>A0A6G7K8Z9_9LACT</name>
<dbReference type="Proteomes" id="UP000501451">
    <property type="component" value="Chromosome"/>
</dbReference>
<evidence type="ECO:0000256" key="1">
    <source>
        <dbReference type="SAM" id="Phobius"/>
    </source>
</evidence>
<dbReference type="AlphaFoldDB" id="A0A6G7K8Z9"/>
<organism evidence="2 3">
    <name type="scientific">Jeotgalibaca arthritidis</name>
    <dbReference type="NCBI Taxonomy" id="1868794"/>
    <lineage>
        <taxon>Bacteria</taxon>
        <taxon>Bacillati</taxon>
        <taxon>Bacillota</taxon>
        <taxon>Bacilli</taxon>
        <taxon>Lactobacillales</taxon>
        <taxon>Carnobacteriaceae</taxon>
        <taxon>Jeotgalibaca</taxon>
    </lineage>
</organism>
<dbReference type="RefSeq" id="WP_076768253.1">
    <property type="nucleotide sequence ID" value="NZ_CP049740.1"/>
</dbReference>
<feature type="transmembrane region" description="Helical" evidence="1">
    <location>
        <begin position="6"/>
        <end position="28"/>
    </location>
</feature>
<protein>
    <submittedName>
        <fullName evidence="2">QueT transporter family protein</fullName>
    </submittedName>
</protein>
<proteinExistence type="predicted"/>
<keyword evidence="3" id="KW-1185">Reference proteome</keyword>
<dbReference type="EMBL" id="CP049740">
    <property type="protein sequence ID" value="QII81749.1"/>
    <property type="molecule type" value="Genomic_DNA"/>
</dbReference>
<feature type="transmembrane region" description="Helical" evidence="1">
    <location>
        <begin position="128"/>
        <end position="151"/>
    </location>
</feature>
<keyword evidence="1" id="KW-0812">Transmembrane</keyword>
<dbReference type="PANTHER" id="PTHR40044:SF1">
    <property type="entry name" value="INTEGRAL MEMBRANE PROTEIN"/>
    <property type="match status" value="1"/>
</dbReference>
<sequence>MKTRRMVTNTIVAALYIAMTGIFSFMSFGAVQFRLSEMLNHLFGYHRSYRYGVLAGVFISNLIFSTLGVWDLIFGFGQTLIAFFILDKLFKPGDSEMKRMMLTTIVFTATMVFVAVELYFVLGLPFWFSFLTTAFGEVVVLLVSAPLMTYLNKLIGFAERMNA</sequence>
<keyword evidence="1" id="KW-1133">Transmembrane helix</keyword>